<dbReference type="InterPro" id="IPR036875">
    <property type="entry name" value="Znf_CCHC_sf"/>
</dbReference>
<evidence type="ECO:0000313" key="5">
    <source>
        <dbReference type="Proteomes" id="UP000507470"/>
    </source>
</evidence>
<keyword evidence="1" id="KW-0863">Zinc-finger</keyword>
<dbReference type="PROSITE" id="PS50158">
    <property type="entry name" value="ZF_CCHC"/>
    <property type="match status" value="1"/>
</dbReference>
<dbReference type="GO" id="GO:0008270">
    <property type="term" value="F:zinc ion binding"/>
    <property type="evidence" value="ECO:0007669"/>
    <property type="project" value="UniProtKB-KW"/>
</dbReference>
<evidence type="ECO:0000313" key="4">
    <source>
        <dbReference type="EMBL" id="CAC5405011.1"/>
    </source>
</evidence>
<evidence type="ECO:0000256" key="2">
    <source>
        <dbReference type="SAM" id="MobiDB-lite"/>
    </source>
</evidence>
<dbReference type="InterPro" id="IPR001878">
    <property type="entry name" value="Znf_CCHC"/>
</dbReference>
<dbReference type="OrthoDB" id="6155956at2759"/>
<reference evidence="4 5" key="1">
    <citation type="submission" date="2020-06" db="EMBL/GenBank/DDBJ databases">
        <authorList>
            <person name="Li R."/>
            <person name="Bekaert M."/>
        </authorList>
    </citation>
    <scope>NUCLEOTIDE SEQUENCE [LARGE SCALE GENOMIC DNA]</scope>
    <source>
        <strain evidence="5">wild</strain>
    </source>
</reference>
<dbReference type="Gene3D" id="4.10.60.10">
    <property type="entry name" value="Zinc finger, CCHC-type"/>
    <property type="match status" value="1"/>
</dbReference>
<organism evidence="4 5">
    <name type="scientific">Mytilus coruscus</name>
    <name type="common">Sea mussel</name>
    <dbReference type="NCBI Taxonomy" id="42192"/>
    <lineage>
        <taxon>Eukaryota</taxon>
        <taxon>Metazoa</taxon>
        <taxon>Spiralia</taxon>
        <taxon>Lophotrochozoa</taxon>
        <taxon>Mollusca</taxon>
        <taxon>Bivalvia</taxon>
        <taxon>Autobranchia</taxon>
        <taxon>Pteriomorphia</taxon>
        <taxon>Mytilida</taxon>
        <taxon>Mytiloidea</taxon>
        <taxon>Mytilidae</taxon>
        <taxon>Mytilinae</taxon>
        <taxon>Mytilus</taxon>
    </lineage>
</organism>
<dbReference type="AlphaFoldDB" id="A0A6J8DBF5"/>
<keyword evidence="5" id="KW-1185">Reference proteome</keyword>
<dbReference type="Pfam" id="PF00098">
    <property type="entry name" value="zf-CCHC"/>
    <property type="match status" value="1"/>
</dbReference>
<dbReference type="Proteomes" id="UP000507470">
    <property type="component" value="Unassembled WGS sequence"/>
</dbReference>
<name>A0A6J8DBF5_MYTCO</name>
<sequence length="241" mass="28358">MNRKRNQHPHESVEEYAAELKRLYDQAYPARDRQTRREDLLRRFLDGLQDDTARFQVEYNKKTHDIDEAVAHVVNFVETKARLSKSDPYYDRKPRRQTRKVEVNPVDEIDHGPDEDRREGAQLIKTVYKVAKEKEEKNEGLKGNKLENAPGIENKRVQEIVKLVLQNLNSQKEDKETFGKEYKQLGHNAKGSNSDIRTCFFCGKEGHIARNCWKRGNTKNQEKRNDRQSFNSGFRNNKNLN</sequence>
<gene>
    <name evidence="4" type="ORF">MCOR_38740</name>
</gene>
<accession>A0A6J8DBF5</accession>
<dbReference type="SMART" id="SM00343">
    <property type="entry name" value="ZnF_C2HC"/>
    <property type="match status" value="1"/>
</dbReference>
<evidence type="ECO:0000259" key="3">
    <source>
        <dbReference type="PROSITE" id="PS50158"/>
    </source>
</evidence>
<feature type="region of interest" description="Disordered" evidence="2">
    <location>
        <begin position="218"/>
        <end position="241"/>
    </location>
</feature>
<protein>
    <recommendedName>
        <fullName evidence="3">CCHC-type domain-containing protein</fullName>
    </recommendedName>
</protein>
<feature type="domain" description="CCHC-type" evidence="3">
    <location>
        <begin position="199"/>
        <end position="212"/>
    </location>
</feature>
<keyword evidence="1" id="KW-0862">Zinc</keyword>
<dbReference type="GO" id="GO:0003676">
    <property type="term" value="F:nucleic acid binding"/>
    <property type="evidence" value="ECO:0007669"/>
    <property type="project" value="InterPro"/>
</dbReference>
<dbReference type="EMBL" id="CACVKT020007050">
    <property type="protein sequence ID" value="CAC5405011.1"/>
    <property type="molecule type" value="Genomic_DNA"/>
</dbReference>
<feature type="compositionally biased region" description="Polar residues" evidence="2">
    <location>
        <begin position="228"/>
        <end position="241"/>
    </location>
</feature>
<evidence type="ECO:0000256" key="1">
    <source>
        <dbReference type="PROSITE-ProRule" id="PRU00047"/>
    </source>
</evidence>
<dbReference type="SUPFAM" id="SSF57756">
    <property type="entry name" value="Retrovirus zinc finger-like domains"/>
    <property type="match status" value="1"/>
</dbReference>
<proteinExistence type="predicted"/>
<keyword evidence="1" id="KW-0479">Metal-binding</keyword>